<gene>
    <name evidence="8" type="ORF">D6D24_08660</name>
</gene>
<feature type="transmembrane region" description="Helical" evidence="7">
    <location>
        <begin position="376"/>
        <end position="397"/>
    </location>
</feature>
<proteinExistence type="inferred from homology"/>
<dbReference type="GO" id="GO:0016020">
    <property type="term" value="C:membrane"/>
    <property type="evidence" value="ECO:0007669"/>
    <property type="project" value="UniProtKB-SubCell"/>
</dbReference>
<dbReference type="GO" id="GO:0022857">
    <property type="term" value="F:transmembrane transporter activity"/>
    <property type="evidence" value="ECO:0007669"/>
    <property type="project" value="InterPro"/>
</dbReference>
<evidence type="ECO:0000256" key="1">
    <source>
        <dbReference type="ARBA" id="ARBA00004141"/>
    </source>
</evidence>
<comment type="caution">
    <text evidence="8">The sequence shown here is derived from an EMBL/GenBank/DDBJ whole genome shotgun (WGS) entry which is preliminary data.</text>
</comment>
<organism evidence="8 9">
    <name type="scientific">Aureobasidium pullulans</name>
    <name type="common">Black yeast</name>
    <name type="synonym">Pullularia pullulans</name>
    <dbReference type="NCBI Taxonomy" id="5580"/>
    <lineage>
        <taxon>Eukaryota</taxon>
        <taxon>Fungi</taxon>
        <taxon>Dikarya</taxon>
        <taxon>Ascomycota</taxon>
        <taxon>Pezizomycotina</taxon>
        <taxon>Dothideomycetes</taxon>
        <taxon>Dothideomycetidae</taxon>
        <taxon>Dothideales</taxon>
        <taxon>Saccotheciaceae</taxon>
        <taxon>Aureobasidium</taxon>
    </lineage>
</organism>
<dbReference type="Pfam" id="PF07690">
    <property type="entry name" value="MFS_1"/>
    <property type="match status" value="1"/>
</dbReference>
<feature type="transmembrane region" description="Helical" evidence="7">
    <location>
        <begin position="409"/>
        <end position="430"/>
    </location>
</feature>
<evidence type="ECO:0000256" key="4">
    <source>
        <dbReference type="ARBA" id="ARBA00022989"/>
    </source>
</evidence>
<keyword evidence="4 7" id="KW-1133">Transmembrane helix</keyword>
<dbReference type="EMBL" id="QZAJ01000516">
    <property type="protein sequence ID" value="THW09103.1"/>
    <property type="molecule type" value="Genomic_DNA"/>
</dbReference>
<reference evidence="8 9" key="1">
    <citation type="submission" date="2018-10" db="EMBL/GenBank/DDBJ databases">
        <title>Fifty Aureobasidium pullulans genomes reveal a recombining polyextremotolerant generalist.</title>
        <authorList>
            <person name="Gostincar C."/>
            <person name="Turk M."/>
            <person name="Zajc J."/>
            <person name="Gunde-Cimerman N."/>
        </authorList>
    </citation>
    <scope>NUCLEOTIDE SEQUENCE [LARGE SCALE GENOMIC DNA]</scope>
    <source>
        <strain evidence="8 9">EXF-11318</strain>
    </source>
</reference>
<protein>
    <submittedName>
        <fullName evidence="8">Putative allantoate permease</fullName>
    </submittedName>
</protein>
<feature type="transmembrane region" description="Helical" evidence="7">
    <location>
        <begin position="342"/>
        <end position="364"/>
    </location>
</feature>
<feature type="transmembrane region" description="Helical" evidence="7">
    <location>
        <begin position="160"/>
        <end position="178"/>
    </location>
</feature>
<dbReference type="FunFam" id="1.20.1250.20:FF:000065">
    <property type="entry name" value="Putative MFS pantothenate transporter"/>
    <property type="match status" value="1"/>
</dbReference>
<comment type="subcellular location">
    <subcellularLocation>
        <location evidence="1">Membrane</location>
        <topology evidence="1">Multi-pass membrane protein</topology>
    </subcellularLocation>
</comment>
<sequence>MADYKDDSKTVTRVLSSTIHEPADTPDDCVKEGVWIRFLTFLHWYPKDMPSEEKKLILRLDLSILIFGCLSFFTKYLDQASLTNAYVSGMREDLNFKGNDLNYVTATFWASYCTFMIPACYFMTHYPANYVLPGLEVGWGICTFGLAWSQNLQNVYAMRFFTGIFECCSFTGTIYVIGSWYKPGEIGRRVSLFFIASPLGTMFAGYLQAAAYTNLHGVHGLAGWRLVSGYRHGAARFHFDVKLTYSLDGCLSLMQSSRSQSQPYVPSRKKPRFLTTANHDLASKRLEGVTAPPQLKLSKSIFKRVFSRWHWYLLVLQWTLLDQNVAPGGQPFSLYLKAYPKIYSIVQVNTLPTITTAISIVAALTAGTFADKTGKFWLASFVATLPVIAGISLLVAWDVGEKGRLAGFFLTGFQGVMSPMTMSWATVIMAGDAEERAVVTASMNAIGQAIAAGTQVVQFPASRAPNFHAGFSSALATTVVQLVVVFLILFLWNRDKKKAIGSSADQGQERWSMRQIE</sequence>
<evidence type="ECO:0000313" key="8">
    <source>
        <dbReference type="EMBL" id="THW09103.1"/>
    </source>
</evidence>
<dbReference type="InterPro" id="IPR036259">
    <property type="entry name" value="MFS_trans_sf"/>
</dbReference>
<evidence type="ECO:0000256" key="5">
    <source>
        <dbReference type="ARBA" id="ARBA00023136"/>
    </source>
</evidence>
<dbReference type="InterPro" id="IPR011701">
    <property type="entry name" value="MFS"/>
</dbReference>
<accession>A0A4S8VC52</accession>
<dbReference type="Gene3D" id="1.20.1250.20">
    <property type="entry name" value="MFS general substrate transporter like domains"/>
    <property type="match status" value="1"/>
</dbReference>
<evidence type="ECO:0000313" key="9">
    <source>
        <dbReference type="Proteomes" id="UP000308014"/>
    </source>
</evidence>
<evidence type="ECO:0000256" key="3">
    <source>
        <dbReference type="ARBA" id="ARBA00022692"/>
    </source>
</evidence>
<name>A0A4S8VC52_AURPU</name>
<dbReference type="PANTHER" id="PTHR43791">
    <property type="entry name" value="PERMEASE-RELATED"/>
    <property type="match status" value="1"/>
</dbReference>
<feature type="transmembrane region" description="Helical" evidence="7">
    <location>
        <begin position="437"/>
        <end position="457"/>
    </location>
</feature>
<comment type="similarity">
    <text evidence="6">Belongs to the major facilitator superfamily. Allantoate permease family.</text>
</comment>
<keyword evidence="5 7" id="KW-0472">Membrane</keyword>
<dbReference type="AlphaFoldDB" id="A0A4S8VC52"/>
<feature type="transmembrane region" description="Helical" evidence="7">
    <location>
        <begin position="190"/>
        <end position="209"/>
    </location>
</feature>
<keyword evidence="2" id="KW-0813">Transport</keyword>
<feature type="transmembrane region" description="Helical" evidence="7">
    <location>
        <begin position="103"/>
        <end position="123"/>
    </location>
</feature>
<dbReference type="PANTHER" id="PTHR43791:SF15">
    <property type="entry name" value="TRANSPORTER SEO1-RELATED"/>
    <property type="match status" value="1"/>
</dbReference>
<evidence type="ECO:0000256" key="7">
    <source>
        <dbReference type="SAM" id="Phobius"/>
    </source>
</evidence>
<evidence type="ECO:0000256" key="2">
    <source>
        <dbReference type="ARBA" id="ARBA00022448"/>
    </source>
</evidence>
<dbReference type="SUPFAM" id="SSF103473">
    <property type="entry name" value="MFS general substrate transporter"/>
    <property type="match status" value="1"/>
</dbReference>
<evidence type="ECO:0000256" key="6">
    <source>
        <dbReference type="ARBA" id="ARBA00037968"/>
    </source>
</evidence>
<dbReference type="Proteomes" id="UP000308014">
    <property type="component" value="Unassembled WGS sequence"/>
</dbReference>
<feature type="transmembrane region" description="Helical" evidence="7">
    <location>
        <begin position="469"/>
        <end position="492"/>
    </location>
</feature>
<keyword evidence="3 7" id="KW-0812">Transmembrane</keyword>